<dbReference type="SUPFAM" id="SSF52540">
    <property type="entry name" value="P-loop containing nucleoside triphosphate hydrolases"/>
    <property type="match status" value="1"/>
</dbReference>
<evidence type="ECO:0000313" key="3">
    <source>
        <dbReference type="Proteomes" id="UP000031980"/>
    </source>
</evidence>
<evidence type="ECO:0000259" key="1">
    <source>
        <dbReference type="Pfam" id="PF13521"/>
    </source>
</evidence>
<dbReference type="EMBL" id="JPIU01000050">
    <property type="protein sequence ID" value="KIO42727.1"/>
    <property type="molecule type" value="Genomic_DNA"/>
</dbReference>
<dbReference type="InterPro" id="IPR027417">
    <property type="entry name" value="P-loop_NTPase"/>
</dbReference>
<gene>
    <name evidence="2" type="ORF">BA92_14340</name>
</gene>
<dbReference type="OrthoDB" id="5638848at2"/>
<comment type="caution">
    <text evidence="2">The sequence shown here is derived from an EMBL/GenBank/DDBJ whole genome shotgun (WGS) entry which is preliminary data.</text>
</comment>
<organism evidence="2 3">
    <name type="scientific">Sanguibacteroides justesenii</name>
    <dbReference type="NCBI Taxonomy" id="1547597"/>
    <lineage>
        <taxon>Bacteria</taxon>
        <taxon>Pseudomonadati</taxon>
        <taxon>Bacteroidota</taxon>
        <taxon>Bacteroidia</taxon>
        <taxon>Bacteroidales</taxon>
        <taxon>Porphyromonadaceae</taxon>
        <taxon>Sanguibacteroides</taxon>
    </lineage>
</organism>
<keyword evidence="3" id="KW-1185">Reference proteome</keyword>
<dbReference type="Gene3D" id="3.40.50.300">
    <property type="entry name" value="P-loop containing nucleotide triphosphate hydrolases"/>
    <property type="match status" value="1"/>
</dbReference>
<name>A0A0C3N9L9_9PORP</name>
<dbReference type="AlphaFoldDB" id="A0A0C3N9L9"/>
<dbReference type="RefSeq" id="WP_041502534.1">
    <property type="nucleotide sequence ID" value="NZ_JPIT01000009.1"/>
</dbReference>
<dbReference type="Pfam" id="PF13521">
    <property type="entry name" value="AAA_28"/>
    <property type="match status" value="1"/>
</dbReference>
<feature type="domain" description="NadR/Ttd14 AAA" evidence="1">
    <location>
        <begin position="7"/>
        <end position="170"/>
    </location>
</feature>
<dbReference type="Proteomes" id="UP000031980">
    <property type="component" value="Unassembled WGS sequence"/>
</dbReference>
<reference evidence="2" key="1">
    <citation type="submission" date="2014-07" db="EMBL/GenBank/DDBJ databases">
        <title>Porphyromonadaceae bacterium OUH 308042 = ATCC BAA-2681 = DSM 28342 draft genome.</title>
        <authorList>
            <person name="Sydenham T.V."/>
            <person name="Hasman H."/>
            <person name="Justensen U.S."/>
        </authorList>
    </citation>
    <scope>NUCLEOTIDE SEQUENCE [LARGE SCALE GENOMIC DNA]</scope>
    <source>
        <strain evidence="2">OUH 308042</strain>
    </source>
</reference>
<accession>A0A0C3N9L9</accession>
<evidence type="ECO:0000313" key="2">
    <source>
        <dbReference type="EMBL" id="KIO42727.1"/>
    </source>
</evidence>
<dbReference type="InterPro" id="IPR038727">
    <property type="entry name" value="NadR/Ttd14_AAA_dom"/>
</dbReference>
<sequence>MYKPNFFVVTGGPGAGKTTVMEELRLRGAVTVAESGRCIIREQLASGGDALPWRNTRKYSELMLQYAIRDFENHKEAEELCFFDRGIPDVLGYSRLIGLNEWDELRSAASCYRYNKRVFLFPPWREIYCTDEERKQDFELAVETCEEMKRTYGALGYTVTPVPLLSVRERTDYMLDFLRKEKECGR</sequence>
<protein>
    <recommendedName>
        <fullName evidence="1">NadR/Ttd14 AAA domain-containing protein</fullName>
    </recommendedName>
</protein>
<proteinExistence type="predicted"/>